<dbReference type="GO" id="GO:0004497">
    <property type="term" value="F:monooxygenase activity"/>
    <property type="evidence" value="ECO:0007669"/>
    <property type="project" value="UniProtKB-KW"/>
</dbReference>
<evidence type="ECO:0000256" key="2">
    <source>
        <dbReference type="RuleBase" id="RU000461"/>
    </source>
</evidence>
<keyword evidence="2" id="KW-0349">Heme</keyword>
<dbReference type="PRINTS" id="PR00359">
    <property type="entry name" value="BP450"/>
</dbReference>
<keyword evidence="2" id="KW-0479">Metal-binding</keyword>
<reference evidence="3 4" key="1">
    <citation type="submission" date="2016-05" db="EMBL/GenBank/DDBJ databases">
        <title>Genome Sequence of Pseudomonas citronellolis Strain SJTE-3, an Estrogens and Persistent Organic Pollutants degradation strain.</title>
        <authorList>
            <person name="Liang R."/>
        </authorList>
    </citation>
    <scope>NUCLEOTIDE SEQUENCE [LARGE SCALE GENOMIC DNA]</scope>
    <source>
        <strain evidence="3 4">SJTE-3</strain>
    </source>
</reference>
<dbReference type="RefSeq" id="WP_043268890.1">
    <property type="nucleotide sequence ID" value="NZ_BGPP01000017.1"/>
</dbReference>
<dbReference type="Proteomes" id="UP000077748">
    <property type="component" value="Chromosome"/>
</dbReference>
<proteinExistence type="inferred from homology"/>
<dbReference type="InterPro" id="IPR017972">
    <property type="entry name" value="Cyt_P450_CS"/>
</dbReference>
<sequence>MTTSAPTRLDDAPYLDVSDPSFSIRSQAVMDARAQSWFARTPYGIAVLRYDEVNKLLRDQRLRQGSYAWPAHNNASGSFADWWMRMLLSKEGADHSRLRRLANPAFAPKLVKQMMPDFQRLAGDLIAQFEGRGECEFVSEFAEPYATQVICLLLGLPISEWKGLADLAVEMGLALGVTFKRDEARINAATDKLFGYARQAVEALKRNGLGEDFLSSLVRANEEDKNALSDQELYDMIVLAIFGGIDTTRNQLSLAMDTFLQHPAQWELLGNDAELARAAVEEVMRVRPTVTWVTREALEDFEYQGLHIAKGTTVHLFSQAAGSDPHAFEDASFDITAKRLPHFGFGAGAHHCIGHFIARGDMTAALALLAQHLKHPAPNGEAEWLPDSGNTGATRLPIRFDAVPAK</sequence>
<dbReference type="Pfam" id="PF00067">
    <property type="entry name" value="p450"/>
    <property type="match status" value="1"/>
</dbReference>
<dbReference type="GO" id="GO:0020037">
    <property type="term" value="F:heme binding"/>
    <property type="evidence" value="ECO:0007669"/>
    <property type="project" value="InterPro"/>
</dbReference>
<dbReference type="PANTHER" id="PTHR46696:SF6">
    <property type="entry name" value="P450, PUTATIVE (EUROFUNG)-RELATED"/>
    <property type="match status" value="1"/>
</dbReference>
<dbReference type="InterPro" id="IPR002397">
    <property type="entry name" value="Cyt_P450_B"/>
</dbReference>
<dbReference type="GO" id="GO:0005506">
    <property type="term" value="F:iron ion binding"/>
    <property type="evidence" value="ECO:0007669"/>
    <property type="project" value="InterPro"/>
</dbReference>
<dbReference type="AlphaFoldDB" id="A0A1A9KJA7"/>
<keyword evidence="2" id="KW-0503">Monooxygenase</keyword>
<evidence type="ECO:0000313" key="3">
    <source>
        <dbReference type="EMBL" id="ANI17559.1"/>
    </source>
</evidence>
<dbReference type="SUPFAM" id="SSF48264">
    <property type="entry name" value="Cytochrome P450"/>
    <property type="match status" value="1"/>
</dbReference>
<keyword evidence="2" id="KW-0408">Iron</keyword>
<dbReference type="Gene3D" id="1.10.630.10">
    <property type="entry name" value="Cytochrome P450"/>
    <property type="match status" value="1"/>
</dbReference>
<dbReference type="InterPro" id="IPR036396">
    <property type="entry name" value="Cyt_P450_sf"/>
</dbReference>
<comment type="similarity">
    <text evidence="1 2">Belongs to the cytochrome P450 family.</text>
</comment>
<gene>
    <name evidence="3" type="ORF">A9C11_27820</name>
</gene>
<protein>
    <submittedName>
        <fullName evidence="3">Cytochrome</fullName>
    </submittedName>
</protein>
<dbReference type="PRINTS" id="PR00385">
    <property type="entry name" value="P450"/>
</dbReference>
<name>A0A1A9KJA7_9PSED</name>
<dbReference type="PROSITE" id="PS00086">
    <property type="entry name" value="CYTOCHROME_P450"/>
    <property type="match status" value="1"/>
</dbReference>
<accession>A0A1A9KJA7</accession>
<dbReference type="EMBL" id="CP015878">
    <property type="protein sequence ID" value="ANI17559.1"/>
    <property type="molecule type" value="Genomic_DNA"/>
</dbReference>
<evidence type="ECO:0000313" key="4">
    <source>
        <dbReference type="Proteomes" id="UP000077748"/>
    </source>
</evidence>
<dbReference type="PANTHER" id="PTHR46696">
    <property type="entry name" value="P450, PUTATIVE (EUROFUNG)-RELATED"/>
    <property type="match status" value="1"/>
</dbReference>
<dbReference type="InterPro" id="IPR001128">
    <property type="entry name" value="Cyt_P450"/>
</dbReference>
<evidence type="ECO:0000256" key="1">
    <source>
        <dbReference type="ARBA" id="ARBA00010617"/>
    </source>
</evidence>
<keyword evidence="2" id="KW-0560">Oxidoreductase</keyword>
<dbReference type="GO" id="GO:0016705">
    <property type="term" value="F:oxidoreductase activity, acting on paired donors, with incorporation or reduction of molecular oxygen"/>
    <property type="evidence" value="ECO:0007669"/>
    <property type="project" value="InterPro"/>
</dbReference>
<organism evidence="3 4">
    <name type="scientific">Pseudomonas citronellolis</name>
    <dbReference type="NCBI Taxonomy" id="53408"/>
    <lineage>
        <taxon>Bacteria</taxon>
        <taxon>Pseudomonadati</taxon>
        <taxon>Pseudomonadota</taxon>
        <taxon>Gammaproteobacteria</taxon>
        <taxon>Pseudomonadales</taxon>
        <taxon>Pseudomonadaceae</taxon>
        <taxon>Pseudomonas</taxon>
    </lineage>
</organism>